<sequence>MRECRIVIQGCSLLFYMSYQHVCDLGMPPSYIGNSEVFRHILCTWVAGICNFREICQRDGFETVQAGLAWLHIVLIFRNLNNIYYYYWGSYSISELGLVFFAIYTLLCCIFKTKHSTGTTSACAHYVTIFNPKKCIMFLETYVFIF</sequence>
<accession>A0AAD1XRV1</accession>
<comment type="caution">
    <text evidence="2">The sequence shown here is derived from an EMBL/GenBank/DDBJ whole genome shotgun (WGS) entry which is preliminary data.</text>
</comment>
<feature type="transmembrane region" description="Helical" evidence="1">
    <location>
        <begin position="93"/>
        <end position="111"/>
    </location>
</feature>
<reference evidence="2" key="1">
    <citation type="submission" date="2023-07" db="EMBL/GenBank/DDBJ databases">
        <authorList>
            <consortium name="AG Swart"/>
            <person name="Singh M."/>
            <person name="Singh A."/>
            <person name="Seah K."/>
            <person name="Emmerich C."/>
        </authorList>
    </citation>
    <scope>NUCLEOTIDE SEQUENCE</scope>
    <source>
        <strain evidence="2">DP1</strain>
    </source>
</reference>
<organism evidence="2 3">
    <name type="scientific">Euplotes crassus</name>
    <dbReference type="NCBI Taxonomy" id="5936"/>
    <lineage>
        <taxon>Eukaryota</taxon>
        <taxon>Sar</taxon>
        <taxon>Alveolata</taxon>
        <taxon>Ciliophora</taxon>
        <taxon>Intramacronucleata</taxon>
        <taxon>Spirotrichea</taxon>
        <taxon>Hypotrichia</taxon>
        <taxon>Euplotida</taxon>
        <taxon>Euplotidae</taxon>
        <taxon>Moneuplotes</taxon>
    </lineage>
</organism>
<proteinExistence type="predicted"/>
<keyword evidence="1" id="KW-1133">Transmembrane helix</keyword>
<dbReference type="EMBL" id="CAMPGE010019218">
    <property type="protein sequence ID" value="CAI2377566.1"/>
    <property type="molecule type" value="Genomic_DNA"/>
</dbReference>
<dbReference type="AlphaFoldDB" id="A0AAD1XRV1"/>
<evidence type="ECO:0000256" key="1">
    <source>
        <dbReference type="SAM" id="Phobius"/>
    </source>
</evidence>
<gene>
    <name evidence="2" type="ORF">ECRASSUSDP1_LOCUS18954</name>
</gene>
<name>A0AAD1XRV1_EUPCR</name>
<keyword evidence="1" id="KW-0472">Membrane</keyword>
<protein>
    <submittedName>
        <fullName evidence="2">Uncharacterized protein</fullName>
    </submittedName>
</protein>
<keyword evidence="3" id="KW-1185">Reference proteome</keyword>
<evidence type="ECO:0000313" key="2">
    <source>
        <dbReference type="EMBL" id="CAI2377566.1"/>
    </source>
</evidence>
<dbReference type="Proteomes" id="UP001295684">
    <property type="component" value="Unassembled WGS sequence"/>
</dbReference>
<keyword evidence="1" id="KW-0812">Transmembrane</keyword>
<evidence type="ECO:0000313" key="3">
    <source>
        <dbReference type="Proteomes" id="UP001295684"/>
    </source>
</evidence>